<evidence type="ECO:0000256" key="1">
    <source>
        <dbReference type="SAM" id="SignalP"/>
    </source>
</evidence>
<dbReference type="AlphaFoldDB" id="D1W1S9"/>
<dbReference type="RefSeq" id="WP_008125777.1">
    <property type="nucleotide sequence ID" value="NZ_ADEF01000066.1"/>
</dbReference>
<accession>D1W1S9</accession>
<dbReference type="EMBL" id="ADEF01000066">
    <property type="protein sequence ID" value="EFA96617.1"/>
    <property type="molecule type" value="Genomic_DNA"/>
</dbReference>
<proteinExistence type="predicted"/>
<feature type="chain" id="PRO_5003026667" description="Endo-beta-N-acetylglucosaminidase F2" evidence="1">
    <location>
        <begin position="19"/>
        <end position="336"/>
    </location>
</feature>
<dbReference type="Pfam" id="PF16141">
    <property type="entry name" value="GH18_BT1044-like"/>
    <property type="match status" value="1"/>
</dbReference>
<dbReference type="Proteomes" id="UP000004001">
    <property type="component" value="Unassembled WGS sequence"/>
</dbReference>
<dbReference type="SUPFAM" id="SSF51445">
    <property type="entry name" value="(Trans)glycosidases"/>
    <property type="match status" value="1"/>
</dbReference>
<protein>
    <recommendedName>
        <fullName evidence="4">Endo-beta-N-acetylglucosaminidase F2</fullName>
    </recommendedName>
</protein>
<keyword evidence="1" id="KW-0732">Signal</keyword>
<dbReference type="Gene3D" id="3.20.20.80">
    <property type="entry name" value="Glycosidases"/>
    <property type="match status" value="1"/>
</dbReference>
<evidence type="ECO:0000313" key="2">
    <source>
        <dbReference type="EMBL" id="EFA96617.1"/>
    </source>
</evidence>
<keyword evidence="3" id="KW-1185">Reference proteome</keyword>
<evidence type="ECO:0008006" key="4">
    <source>
        <dbReference type="Google" id="ProtNLM"/>
    </source>
</evidence>
<dbReference type="InterPro" id="IPR017853">
    <property type="entry name" value="GH"/>
</dbReference>
<comment type="caution">
    <text evidence="2">The sequence shown here is derived from an EMBL/GenBank/DDBJ whole genome shotgun (WGS) entry which is preliminary data.</text>
</comment>
<feature type="signal peptide" evidence="1">
    <location>
        <begin position="1"/>
        <end position="18"/>
    </location>
</feature>
<evidence type="ECO:0000313" key="3">
    <source>
        <dbReference type="Proteomes" id="UP000004001"/>
    </source>
</evidence>
<dbReference type="eggNOG" id="COG3325">
    <property type="taxonomic scope" value="Bacteria"/>
</dbReference>
<organism evidence="2 3">
    <name type="scientific">Hoylesella timonensis CRIS 5C-B1</name>
    <dbReference type="NCBI Taxonomy" id="679189"/>
    <lineage>
        <taxon>Bacteria</taxon>
        <taxon>Pseudomonadati</taxon>
        <taxon>Bacteroidota</taxon>
        <taxon>Bacteroidia</taxon>
        <taxon>Bacteroidales</taxon>
        <taxon>Prevotellaceae</taxon>
        <taxon>Hoylesella</taxon>
    </lineage>
</organism>
<dbReference type="InterPro" id="IPR032320">
    <property type="entry name" value="GH18_BT1044-like"/>
</dbReference>
<reference evidence="2 3" key="1">
    <citation type="submission" date="2009-12" db="EMBL/GenBank/DDBJ databases">
        <title>Genome Sequence of Prevotella timonensis CRIS 5C-B1.</title>
        <authorList>
            <person name="Durkin A.S."/>
            <person name="Madupu R."/>
            <person name="Torralba M."/>
            <person name="Methe B."/>
            <person name="Sutton G."/>
            <person name="Strausberg R.L."/>
            <person name="Nelson K.E."/>
        </authorList>
    </citation>
    <scope>NUCLEOTIDE SEQUENCE [LARGE SCALE GENOMIC DNA]</scope>
    <source>
        <strain evidence="2 3">CRIS 5C-B1</strain>
    </source>
</reference>
<dbReference type="PROSITE" id="PS51257">
    <property type="entry name" value="PROKAR_LIPOPROTEIN"/>
    <property type="match status" value="1"/>
</dbReference>
<gene>
    <name evidence="2" type="ORF">HMPREF9019_0368</name>
</gene>
<sequence length="336" mass="37971">MKYTKLMVLTTFITLLSACDSWTDVEVYEPTNLTDANRTETYYANLRAYKQRTHTITYAKWQGWTGVGDTMNRQMRGLPDSLDVVGLTADFQDPTTEMKSDMEFVRKIKGTKVIVAISIINIGDGFRTENSNQQAMSIKQYADKLINLVLLNNYDGLDIELLPESGKRGTIAGDSNNTHELLDALSRSLGPRSGNEKLLFFSGDPTAISAEEIYWFNHVIAYAFGSKSDADLDNIVKQWNKQFIASFSFTELTKRLIVMEDFLSHKDGGVLYRDRFNNGMLSLEGMARWIPLHHGKRVTKGGVGIYRMDNEYTIEGQTSTYPATHKVIQILNPSIK</sequence>
<name>D1W1S9_9BACT</name>